<dbReference type="HOGENOM" id="CLU_3224906_0_0_1"/>
<dbReference type="EMBL" id="FN430329">
    <property type="protein sequence ID" value="CAZ84507.1"/>
    <property type="molecule type" value="Genomic_DNA"/>
</dbReference>
<dbReference type="KEGG" id="tml:GSTUM_00008774001"/>
<evidence type="ECO:0000256" key="1">
    <source>
        <dbReference type="SAM" id="SignalP"/>
    </source>
</evidence>
<proteinExistence type="predicted"/>
<protein>
    <submittedName>
        <fullName evidence="2">(Perigord truffle) hypothetical protein</fullName>
    </submittedName>
</protein>
<dbReference type="RefSeq" id="XP_002840316.1">
    <property type="nucleotide sequence ID" value="XM_002840270.1"/>
</dbReference>
<feature type="chain" id="PRO_5003072097" evidence="1">
    <location>
        <begin position="18"/>
        <end position="44"/>
    </location>
</feature>
<name>D5GJ14_TUBMM</name>
<evidence type="ECO:0000313" key="2">
    <source>
        <dbReference type="EMBL" id="CAZ84507.1"/>
    </source>
</evidence>
<dbReference type="GeneID" id="9181848"/>
<feature type="signal peptide" evidence="1">
    <location>
        <begin position="1"/>
        <end position="17"/>
    </location>
</feature>
<reference evidence="2 3" key="1">
    <citation type="journal article" date="2010" name="Nature">
        <title>Perigord black truffle genome uncovers evolutionary origins and mechanisms of symbiosis.</title>
        <authorList>
            <person name="Martin F."/>
            <person name="Kohler A."/>
            <person name="Murat C."/>
            <person name="Balestrini R."/>
            <person name="Coutinho P.M."/>
            <person name="Jaillon O."/>
            <person name="Montanini B."/>
            <person name="Morin E."/>
            <person name="Noel B."/>
            <person name="Percudani R."/>
            <person name="Porcel B."/>
            <person name="Rubini A."/>
            <person name="Amicucci A."/>
            <person name="Amselem J."/>
            <person name="Anthouard V."/>
            <person name="Arcioni S."/>
            <person name="Artiguenave F."/>
            <person name="Aury J.M."/>
            <person name="Ballario P."/>
            <person name="Bolchi A."/>
            <person name="Brenna A."/>
            <person name="Brun A."/>
            <person name="Buee M."/>
            <person name="Cantarel B."/>
            <person name="Chevalier G."/>
            <person name="Couloux A."/>
            <person name="Da Silva C."/>
            <person name="Denoeud F."/>
            <person name="Duplessis S."/>
            <person name="Ghignone S."/>
            <person name="Hilselberger B."/>
            <person name="Iotti M."/>
            <person name="Marcais B."/>
            <person name="Mello A."/>
            <person name="Miranda M."/>
            <person name="Pacioni G."/>
            <person name="Quesneville H."/>
            <person name="Riccioni C."/>
            <person name="Ruotolo R."/>
            <person name="Splivallo R."/>
            <person name="Stocchi V."/>
            <person name="Tisserant E."/>
            <person name="Viscomi A.R."/>
            <person name="Zambonelli A."/>
            <person name="Zampieri E."/>
            <person name="Henrissat B."/>
            <person name="Lebrun M.H."/>
            <person name="Paolocci F."/>
            <person name="Bonfante P."/>
            <person name="Ottonello S."/>
            <person name="Wincker P."/>
        </authorList>
    </citation>
    <scope>NUCLEOTIDE SEQUENCE [LARGE SCALE GENOMIC DNA]</scope>
    <source>
        <strain evidence="2 3">Mel28</strain>
    </source>
</reference>
<dbReference type="AlphaFoldDB" id="D5GJ14"/>
<gene>
    <name evidence="2" type="ORF">GSTUM_00008774001</name>
</gene>
<accession>D5GJ14</accession>
<dbReference type="Proteomes" id="UP000006911">
    <property type="component" value="Unassembled WGS sequence"/>
</dbReference>
<evidence type="ECO:0000313" key="3">
    <source>
        <dbReference type="Proteomes" id="UP000006911"/>
    </source>
</evidence>
<organism evidence="2 3">
    <name type="scientific">Tuber melanosporum (strain Mel28)</name>
    <name type="common">Perigord black truffle</name>
    <dbReference type="NCBI Taxonomy" id="656061"/>
    <lineage>
        <taxon>Eukaryota</taxon>
        <taxon>Fungi</taxon>
        <taxon>Dikarya</taxon>
        <taxon>Ascomycota</taxon>
        <taxon>Pezizomycotina</taxon>
        <taxon>Pezizomycetes</taxon>
        <taxon>Pezizales</taxon>
        <taxon>Tuberaceae</taxon>
        <taxon>Tuber</taxon>
    </lineage>
</organism>
<keyword evidence="1" id="KW-0732">Signal</keyword>
<sequence>MIIMVACSLVLFSLCISGKTEVIISKHKKFPNHLLFSIGPSDFP</sequence>
<dbReference type="InParanoid" id="D5GJ14"/>
<keyword evidence="3" id="KW-1185">Reference proteome</keyword>